<evidence type="ECO:0000256" key="2">
    <source>
        <dbReference type="PROSITE-ProRule" id="PRU00504"/>
    </source>
</evidence>
<dbReference type="InterPro" id="IPR011042">
    <property type="entry name" value="6-blade_b-propeller_TolB-like"/>
</dbReference>
<dbReference type="InterPro" id="IPR011990">
    <property type="entry name" value="TPR-like_helical_dom_sf"/>
</dbReference>
<feature type="repeat" description="NHL" evidence="2">
    <location>
        <begin position="61"/>
        <end position="93"/>
    </location>
</feature>
<feature type="chain" id="PRO_5046020554" description="Gluconolactonase" evidence="4">
    <location>
        <begin position="26"/>
        <end position="502"/>
    </location>
</feature>
<reference evidence="6" key="1">
    <citation type="journal article" date="2019" name="Int. J. Syst. Evol. Microbiol.">
        <title>The Global Catalogue of Microorganisms (GCM) 10K type strain sequencing project: providing services to taxonomists for standard genome sequencing and annotation.</title>
        <authorList>
            <consortium name="The Broad Institute Genomics Platform"/>
            <consortium name="The Broad Institute Genome Sequencing Center for Infectious Disease"/>
            <person name="Wu L."/>
            <person name="Ma J."/>
        </authorList>
    </citation>
    <scope>NUCLEOTIDE SEQUENCE [LARGE SCALE GENOMIC DNA]</scope>
    <source>
        <strain evidence="6">JCM 12662</strain>
    </source>
</reference>
<accession>A0ABN0X2Z6</accession>
<dbReference type="PANTHER" id="PTHR24104">
    <property type="entry name" value="E3 UBIQUITIN-PROTEIN LIGASE NHLRC1-RELATED"/>
    <property type="match status" value="1"/>
</dbReference>
<dbReference type="InterPro" id="IPR050952">
    <property type="entry name" value="TRIM-NHL_E3_ligases"/>
</dbReference>
<evidence type="ECO:0000256" key="4">
    <source>
        <dbReference type="SAM" id="SignalP"/>
    </source>
</evidence>
<keyword evidence="1" id="KW-0677">Repeat</keyword>
<keyword evidence="4" id="KW-0732">Signal</keyword>
<protein>
    <recommendedName>
        <fullName evidence="7">Gluconolactonase</fullName>
    </recommendedName>
</protein>
<feature type="signal peptide" evidence="4">
    <location>
        <begin position="1"/>
        <end position="25"/>
    </location>
</feature>
<evidence type="ECO:0000313" key="5">
    <source>
        <dbReference type="EMBL" id="GAA0353845.1"/>
    </source>
</evidence>
<dbReference type="SUPFAM" id="SSF48452">
    <property type="entry name" value="TPR-like"/>
    <property type="match status" value="1"/>
</dbReference>
<gene>
    <name evidence="5" type="ORF">GCM10008932_03610</name>
</gene>
<evidence type="ECO:0000256" key="1">
    <source>
        <dbReference type="ARBA" id="ARBA00022737"/>
    </source>
</evidence>
<dbReference type="Gene3D" id="1.25.40.10">
    <property type="entry name" value="Tetratricopeptide repeat domain"/>
    <property type="match status" value="1"/>
</dbReference>
<keyword evidence="3" id="KW-0472">Membrane</keyword>
<keyword evidence="3" id="KW-1133">Transmembrane helix</keyword>
<dbReference type="PANTHER" id="PTHR24104:SF25">
    <property type="entry name" value="PROTEIN LIN-41"/>
    <property type="match status" value="1"/>
</dbReference>
<dbReference type="SUPFAM" id="SSF101898">
    <property type="entry name" value="NHL repeat"/>
    <property type="match status" value="1"/>
</dbReference>
<feature type="repeat" description="NHL" evidence="2">
    <location>
        <begin position="100"/>
        <end position="142"/>
    </location>
</feature>
<feature type="transmembrane region" description="Helical" evidence="3">
    <location>
        <begin position="452"/>
        <end position="472"/>
    </location>
</feature>
<sequence>MKKIKIGFTLILLLLLSVQTLTVSAEVPYHTYTYDYWEDPINIPAPYTPDLTITGQDLESGQFNNPQDITVTNDGRIYVADTGNNRIVVLDHDFHYIEVIESFDSEGETETFNTPSGVFVSDKEELYIADSNNNRIVVLDRDHKLVKTIQDPQSEILGDGFVFTPLKVAVDYADRVYVISNNMYQGIMTFDEMGQFNGFSGTINVSLSFSQKVWRLLSTREQRARQVLYIPTEFTGMDVDPDGFIYASNIDTLGDQAVRRLNPKGQDVIKTSPRNDLGGDVTYPLRGAYAGPSTFRDVVYRGNGVYSTLDSNRGRIFTYDYEGNLLYVFGGMGTQKGTFRRPAAIAQKGDDLIVLDAGNNAILSFEPTHYGALINQAVEKRYLGDESETVALWQEVLKLDANNEMAYIGIGKAHLANGDNALAVEYLNRGRDRNYYSIAYRRYRNEIMQENFNLIMTVLVLGVVLFMVYRHLNKRHNFKFKNYFPKKIKLKKQVAERREVNV</sequence>
<dbReference type="CDD" id="cd05819">
    <property type="entry name" value="NHL"/>
    <property type="match status" value="1"/>
</dbReference>
<evidence type="ECO:0000256" key="3">
    <source>
        <dbReference type="SAM" id="Phobius"/>
    </source>
</evidence>
<name>A0ABN0X2Z6_9LACT</name>
<proteinExistence type="predicted"/>
<keyword evidence="6" id="KW-1185">Reference proteome</keyword>
<organism evidence="5 6">
    <name type="scientific">Alkalibacterium iburiense</name>
    <dbReference type="NCBI Taxonomy" id="290589"/>
    <lineage>
        <taxon>Bacteria</taxon>
        <taxon>Bacillati</taxon>
        <taxon>Bacillota</taxon>
        <taxon>Bacilli</taxon>
        <taxon>Lactobacillales</taxon>
        <taxon>Carnobacteriaceae</taxon>
        <taxon>Alkalibacterium</taxon>
    </lineage>
</organism>
<dbReference type="Pfam" id="PF01436">
    <property type="entry name" value="NHL"/>
    <property type="match status" value="2"/>
</dbReference>
<keyword evidence="3" id="KW-0812">Transmembrane</keyword>
<evidence type="ECO:0008006" key="7">
    <source>
        <dbReference type="Google" id="ProtNLM"/>
    </source>
</evidence>
<comment type="caution">
    <text evidence="5">The sequence shown here is derived from an EMBL/GenBank/DDBJ whole genome shotgun (WGS) entry which is preliminary data.</text>
</comment>
<dbReference type="RefSeq" id="WP_343753409.1">
    <property type="nucleotide sequence ID" value="NZ_BAAACW010000021.1"/>
</dbReference>
<dbReference type="Gene3D" id="2.120.10.30">
    <property type="entry name" value="TolB, C-terminal domain"/>
    <property type="match status" value="1"/>
</dbReference>
<evidence type="ECO:0000313" key="6">
    <source>
        <dbReference type="Proteomes" id="UP001501166"/>
    </source>
</evidence>
<dbReference type="Proteomes" id="UP001501166">
    <property type="component" value="Unassembled WGS sequence"/>
</dbReference>
<dbReference type="PROSITE" id="PS51125">
    <property type="entry name" value="NHL"/>
    <property type="match status" value="2"/>
</dbReference>
<dbReference type="InterPro" id="IPR001258">
    <property type="entry name" value="NHL_repeat"/>
</dbReference>
<dbReference type="EMBL" id="BAAACW010000021">
    <property type="protein sequence ID" value="GAA0353845.1"/>
    <property type="molecule type" value="Genomic_DNA"/>
</dbReference>